<dbReference type="InterPro" id="IPR009081">
    <property type="entry name" value="PP-bd_ACP"/>
</dbReference>
<reference evidence="4 5" key="1">
    <citation type="submission" date="2020-10" db="EMBL/GenBank/DDBJ databases">
        <title>Phylogeny of dyella-like bacteria.</title>
        <authorList>
            <person name="Fu J."/>
        </authorList>
    </citation>
    <scope>NUCLEOTIDE SEQUENCE [LARGE SCALE GENOMIC DNA]</scope>
    <source>
        <strain evidence="4 5">Gsoil3046</strain>
    </source>
</reference>
<evidence type="ECO:0000259" key="3">
    <source>
        <dbReference type="PROSITE" id="PS50075"/>
    </source>
</evidence>
<dbReference type="Gene3D" id="1.10.1200.10">
    <property type="entry name" value="ACP-like"/>
    <property type="match status" value="1"/>
</dbReference>
<dbReference type="PANTHER" id="PTHR20863">
    <property type="entry name" value="ACYL CARRIER PROTEIN"/>
    <property type="match status" value="1"/>
</dbReference>
<organism evidence="4 5">
    <name type="scientific">Dyella ginsengisoli</name>
    <dbReference type="NCBI Taxonomy" id="363848"/>
    <lineage>
        <taxon>Bacteria</taxon>
        <taxon>Pseudomonadati</taxon>
        <taxon>Pseudomonadota</taxon>
        <taxon>Gammaproteobacteria</taxon>
        <taxon>Lysobacterales</taxon>
        <taxon>Rhodanobacteraceae</taxon>
        <taxon>Dyella</taxon>
    </lineage>
</organism>
<dbReference type="Pfam" id="PF00550">
    <property type="entry name" value="PP-binding"/>
    <property type="match status" value="1"/>
</dbReference>
<dbReference type="EMBL" id="JADIKM010000001">
    <property type="protein sequence ID" value="MFK2903534.1"/>
    <property type="molecule type" value="Genomic_DNA"/>
</dbReference>
<accession>A0ABW8JSX6</accession>
<keyword evidence="5" id="KW-1185">Reference proteome</keyword>
<evidence type="ECO:0000256" key="2">
    <source>
        <dbReference type="ARBA" id="ARBA00022553"/>
    </source>
</evidence>
<dbReference type="Proteomes" id="UP001620460">
    <property type="component" value="Unassembled WGS sequence"/>
</dbReference>
<evidence type="ECO:0000313" key="4">
    <source>
        <dbReference type="EMBL" id="MFK2903534.1"/>
    </source>
</evidence>
<dbReference type="PANTHER" id="PTHR20863:SF76">
    <property type="entry name" value="CARRIER DOMAIN-CONTAINING PROTEIN"/>
    <property type="match status" value="1"/>
</dbReference>
<dbReference type="InterPro" id="IPR036736">
    <property type="entry name" value="ACP-like_sf"/>
</dbReference>
<comment type="caution">
    <text evidence="4">The sequence shown here is derived from an EMBL/GenBank/DDBJ whole genome shotgun (WGS) entry which is preliminary data.</text>
</comment>
<keyword evidence="2" id="KW-0597">Phosphoprotein</keyword>
<proteinExistence type="predicted"/>
<evidence type="ECO:0000256" key="1">
    <source>
        <dbReference type="ARBA" id="ARBA00022450"/>
    </source>
</evidence>
<protein>
    <submittedName>
        <fullName evidence="4">Acyl carrier protein</fullName>
    </submittedName>
</protein>
<dbReference type="SUPFAM" id="SSF47336">
    <property type="entry name" value="ACP-like"/>
    <property type="match status" value="1"/>
</dbReference>
<dbReference type="InterPro" id="IPR003231">
    <property type="entry name" value="ACP"/>
</dbReference>
<dbReference type="PROSITE" id="PS50075">
    <property type="entry name" value="CARRIER"/>
    <property type="match status" value="1"/>
</dbReference>
<feature type="domain" description="Carrier" evidence="3">
    <location>
        <begin position="8"/>
        <end position="83"/>
    </location>
</feature>
<keyword evidence="1" id="KW-0596">Phosphopantetheine</keyword>
<dbReference type="RefSeq" id="WP_404631063.1">
    <property type="nucleotide sequence ID" value="NZ_JADIKM010000001.1"/>
</dbReference>
<name>A0ABW8JSX6_9GAMM</name>
<gene>
    <name evidence="4" type="ORF">ISP17_06150</name>
</gene>
<sequence>MTEPLSADAVRDQVFAIIAKQAKIDVATITSASTLKDLGVASLDAIEVIFDIEEHFDITFPDQGTNFDTDTVQHLIDAVMAAQAAKADGSA</sequence>
<evidence type="ECO:0000313" key="5">
    <source>
        <dbReference type="Proteomes" id="UP001620460"/>
    </source>
</evidence>